<feature type="non-terminal residue" evidence="1">
    <location>
        <position position="440"/>
    </location>
</feature>
<dbReference type="Proteomes" id="UP000272888">
    <property type="component" value="Unassembled WGS sequence"/>
</dbReference>
<proteinExistence type="predicted"/>
<keyword evidence="2" id="KW-1185">Reference proteome</keyword>
<accession>A0A3A8NI12</accession>
<evidence type="ECO:0000313" key="1">
    <source>
        <dbReference type="EMBL" id="RKH44036.1"/>
    </source>
</evidence>
<gene>
    <name evidence="1" type="ORF">D7V93_36565</name>
</gene>
<reference evidence="2" key="1">
    <citation type="submission" date="2018-09" db="EMBL/GenBank/DDBJ databases">
        <authorList>
            <person name="Livingstone P.G."/>
            <person name="Whitworth D.E."/>
        </authorList>
    </citation>
    <scope>NUCLEOTIDE SEQUENCE [LARGE SCALE GENOMIC DNA]</scope>
    <source>
        <strain evidence="2">CA051B</strain>
    </source>
</reference>
<evidence type="ECO:0000313" key="2">
    <source>
        <dbReference type="Proteomes" id="UP000272888"/>
    </source>
</evidence>
<protein>
    <submittedName>
        <fullName evidence="1">Uncharacterized protein</fullName>
    </submittedName>
</protein>
<organism evidence="1 2">
    <name type="scientific">Corallococcus llansteffanensis</name>
    <dbReference type="NCBI Taxonomy" id="2316731"/>
    <lineage>
        <taxon>Bacteria</taxon>
        <taxon>Pseudomonadati</taxon>
        <taxon>Myxococcota</taxon>
        <taxon>Myxococcia</taxon>
        <taxon>Myxococcales</taxon>
        <taxon>Cystobacterineae</taxon>
        <taxon>Myxococcaceae</taxon>
        <taxon>Corallococcus</taxon>
    </lineage>
</organism>
<comment type="caution">
    <text evidence="1">The sequence shown here is derived from an EMBL/GenBank/DDBJ whole genome shotgun (WGS) entry which is preliminary data.</text>
</comment>
<sequence>MLLGACREKAPEEGALRVSVKYGSYKPGCVRVEVKDAQGNRGATDVPASQFQNIETQEVLVAVLRKAEWDRELSVTVSSFAAVADGRCDGPVVESIASQPIPIPPKEFTRHDVTLEAVDGDGDGSPSNFEATGPFDCKDDDPRIHPGATETCSGTEDFNCNTLKGCQETNCRAEACDDGNLCTTEDHCEGSGVGAKCLGTARQCNASACTQGVCDQGTGLCSFSPAPEGASCADADTCTEGDRCNSSGTCLSGMPTPCPKRDCFLPVAGTCTANNNCAYAPDPAQVGDFCLAPSGMLTGVCRKGDGVCSAFPFQPSNFDPDAVAPADVVDLITSGAVTFNSETLTWTPSGVVTNPSQLKPRAIPQAGGAPDAVLLPVKSVSLGGTLSLVGTRPVILAVYGDALLNESILANGHFAGSTTVPGTGGNHLRCGTATGSNGGA</sequence>
<dbReference type="AlphaFoldDB" id="A0A3A8NI12"/>
<dbReference type="EMBL" id="RAWB01000618">
    <property type="protein sequence ID" value="RKH44036.1"/>
    <property type="molecule type" value="Genomic_DNA"/>
</dbReference>
<name>A0A3A8NI12_9BACT</name>